<dbReference type="PRINTS" id="PR00105">
    <property type="entry name" value="C5METTRFRASE"/>
</dbReference>
<evidence type="ECO:0000313" key="8">
    <source>
        <dbReference type="EMBL" id="QSE93909.1"/>
    </source>
</evidence>
<dbReference type="Pfam" id="PF00145">
    <property type="entry name" value="DNA_methylase"/>
    <property type="match status" value="1"/>
</dbReference>
<dbReference type="InterPro" id="IPR031303">
    <property type="entry name" value="C5_meth_CS"/>
</dbReference>
<dbReference type="RefSeq" id="WP_206010385.1">
    <property type="nucleotide sequence ID" value="NZ_CP070619.1"/>
</dbReference>
<keyword evidence="9" id="KW-1185">Reference proteome</keyword>
<evidence type="ECO:0000256" key="2">
    <source>
        <dbReference type="ARBA" id="ARBA00022679"/>
    </source>
</evidence>
<dbReference type="NCBIfam" id="TIGR00675">
    <property type="entry name" value="dcm"/>
    <property type="match status" value="1"/>
</dbReference>
<protein>
    <recommendedName>
        <fullName evidence="7">Cytosine-specific methyltransferase</fullName>
        <ecNumber evidence="7">2.1.1.37</ecNumber>
    </recommendedName>
</protein>
<accession>A0A974ZXD4</accession>
<dbReference type="InterPro" id="IPR018117">
    <property type="entry name" value="C5_DNA_meth_AS"/>
</dbReference>
<dbReference type="InterPro" id="IPR050390">
    <property type="entry name" value="C5-Methyltransferase"/>
</dbReference>
<dbReference type="EC" id="2.1.1.37" evidence="7"/>
<evidence type="ECO:0000256" key="7">
    <source>
        <dbReference type="RuleBase" id="RU000417"/>
    </source>
</evidence>
<evidence type="ECO:0000313" key="9">
    <source>
        <dbReference type="Proteomes" id="UP000662986"/>
    </source>
</evidence>
<proteinExistence type="inferred from homology"/>
<feature type="active site" evidence="5">
    <location>
        <position position="81"/>
    </location>
</feature>
<keyword evidence="3 5" id="KW-0949">S-adenosyl-L-methionine</keyword>
<dbReference type="InterPro" id="IPR001525">
    <property type="entry name" value="C5_MeTfrase"/>
</dbReference>
<evidence type="ECO:0000256" key="5">
    <source>
        <dbReference type="PROSITE-ProRule" id="PRU01016"/>
    </source>
</evidence>
<dbReference type="Proteomes" id="UP000662986">
    <property type="component" value="Chromosome"/>
</dbReference>
<evidence type="ECO:0000256" key="1">
    <source>
        <dbReference type="ARBA" id="ARBA00022603"/>
    </source>
</evidence>
<organism evidence="8 9">
    <name type="scientific">Rhodococcus pseudokoreensis</name>
    <dbReference type="NCBI Taxonomy" id="2811421"/>
    <lineage>
        <taxon>Bacteria</taxon>
        <taxon>Bacillati</taxon>
        <taxon>Actinomycetota</taxon>
        <taxon>Actinomycetes</taxon>
        <taxon>Mycobacteriales</taxon>
        <taxon>Nocardiaceae</taxon>
        <taxon>Rhodococcus</taxon>
    </lineage>
</organism>
<dbReference type="InterPro" id="IPR029063">
    <property type="entry name" value="SAM-dependent_MTases_sf"/>
</dbReference>
<gene>
    <name evidence="8" type="ORF">JWS13_37580</name>
</gene>
<evidence type="ECO:0000256" key="6">
    <source>
        <dbReference type="RuleBase" id="RU000416"/>
    </source>
</evidence>
<keyword evidence="2 5" id="KW-0808">Transferase</keyword>
<dbReference type="GO" id="GO:0008168">
    <property type="term" value="F:methyltransferase activity"/>
    <property type="evidence" value="ECO:0007669"/>
    <property type="project" value="UniProtKB-KW"/>
</dbReference>
<comment type="catalytic activity">
    <reaction evidence="7">
        <text>a 2'-deoxycytidine in DNA + S-adenosyl-L-methionine = a 5-methyl-2'-deoxycytidine in DNA + S-adenosyl-L-homocysteine + H(+)</text>
        <dbReference type="Rhea" id="RHEA:13681"/>
        <dbReference type="Rhea" id="RHEA-COMP:11369"/>
        <dbReference type="Rhea" id="RHEA-COMP:11370"/>
        <dbReference type="ChEBI" id="CHEBI:15378"/>
        <dbReference type="ChEBI" id="CHEBI:57856"/>
        <dbReference type="ChEBI" id="CHEBI:59789"/>
        <dbReference type="ChEBI" id="CHEBI:85452"/>
        <dbReference type="ChEBI" id="CHEBI:85454"/>
        <dbReference type="EC" id="2.1.1.37"/>
    </reaction>
</comment>
<evidence type="ECO:0000256" key="4">
    <source>
        <dbReference type="ARBA" id="ARBA00022747"/>
    </source>
</evidence>
<dbReference type="PANTHER" id="PTHR10629:SF52">
    <property type="entry name" value="DNA (CYTOSINE-5)-METHYLTRANSFERASE 1"/>
    <property type="match status" value="1"/>
</dbReference>
<dbReference type="Gene3D" id="3.40.50.150">
    <property type="entry name" value="Vaccinia Virus protein VP39"/>
    <property type="match status" value="1"/>
</dbReference>
<comment type="similarity">
    <text evidence="5 6">Belongs to the class I-like SAM-binding methyltransferase superfamily. C5-methyltransferase family.</text>
</comment>
<dbReference type="PROSITE" id="PS51679">
    <property type="entry name" value="SAM_MT_C5"/>
    <property type="match status" value="1"/>
</dbReference>
<keyword evidence="4" id="KW-0680">Restriction system</keyword>
<reference evidence="8 9" key="2">
    <citation type="journal article" date="2022" name="Arch. Microbiol.">
        <title>Rhodococcus pseudokoreensis sp. nov. isolated from the rhizosphere of young M26 apple rootstocks.</title>
        <authorList>
            <person name="Kampfer P."/>
            <person name="Glaeser S.P."/>
            <person name="Blom J."/>
            <person name="Wolf J."/>
            <person name="Benning S."/>
            <person name="Schloter M."/>
            <person name="Neumann-Schaal M."/>
        </authorList>
    </citation>
    <scope>NUCLEOTIDE SEQUENCE [LARGE SCALE GENOMIC DNA]</scope>
    <source>
        <strain evidence="8 9">R79</strain>
    </source>
</reference>
<name>A0A974ZXD4_9NOCA</name>
<dbReference type="PANTHER" id="PTHR10629">
    <property type="entry name" value="CYTOSINE-SPECIFIC METHYLTRANSFERASE"/>
    <property type="match status" value="1"/>
</dbReference>
<dbReference type="PROSITE" id="PS00095">
    <property type="entry name" value="C5_MTASE_2"/>
    <property type="match status" value="1"/>
</dbReference>
<dbReference type="GO" id="GO:0032259">
    <property type="term" value="P:methylation"/>
    <property type="evidence" value="ECO:0007669"/>
    <property type="project" value="UniProtKB-KW"/>
</dbReference>
<dbReference type="PROSITE" id="PS00094">
    <property type="entry name" value="C5_MTASE_1"/>
    <property type="match status" value="1"/>
</dbReference>
<dbReference type="EMBL" id="CP070619">
    <property type="protein sequence ID" value="QSE93909.1"/>
    <property type="molecule type" value="Genomic_DNA"/>
</dbReference>
<dbReference type="SUPFAM" id="SSF53335">
    <property type="entry name" value="S-adenosyl-L-methionine-dependent methyltransferases"/>
    <property type="match status" value="1"/>
</dbReference>
<dbReference type="Gene3D" id="3.90.120.10">
    <property type="entry name" value="DNA Methylase, subunit A, domain 2"/>
    <property type="match status" value="1"/>
</dbReference>
<sequence length="359" mass="39642">MPMSSQVFRVLDLFAGAGGLTAGLHQSDKRFHTVRAVEMDLAAAATYRTTFGDIVYPGKIEDWLVNEDVPAVDVVVGGPPCQGFSALGKQDATDARNRMWHHYAETVRLAQPQYFVLENVPQFLSSPEFELFQAAAQKGGKLAEYSFTPHVLNAADYGAPQARKRIVVVGWHKDLRDPGLPATTSEGSPMTVADALAGIPHAVSQRELPDRFVEFQGRTFAGAFKTSELHLTRNYTDLSRARFATIPTGGNRFDIPDDLLSDCWRKHTTGSGDVMGRLRWDRPSVTIRTEFFKPEKGRYIHPTENRAITHYEAARLQGFPEDYQWVGSKTAIARQIGNAVPIPLGNAIGKLLASTLTTQ</sequence>
<reference evidence="8 9" key="1">
    <citation type="journal article" date="2021" name="Microbiol. Resour. Announc.">
        <title>Complete Genome Sequences of Two Rhodococcus sp. Strains with Large and Linear Chromosomes, Isolated from Apple Rhizosphere.</title>
        <authorList>
            <person name="Benning S."/>
            <person name="Brugnone N."/>
            <person name="Siani R."/>
            <person name="Kublik S."/>
            <person name="Schloter M."/>
            <person name="Rad V."/>
        </authorList>
    </citation>
    <scope>NUCLEOTIDE SEQUENCE [LARGE SCALE GENOMIC DNA]</scope>
    <source>
        <strain evidence="8 9">R79</strain>
    </source>
</reference>
<keyword evidence="1 5" id="KW-0489">Methyltransferase</keyword>
<evidence type="ECO:0000256" key="3">
    <source>
        <dbReference type="ARBA" id="ARBA00022691"/>
    </source>
</evidence>